<feature type="transmembrane region" description="Helical" evidence="1">
    <location>
        <begin position="182"/>
        <end position="204"/>
    </location>
</feature>
<proteinExistence type="predicted"/>
<dbReference type="AlphaFoldDB" id="A0A329TX38"/>
<dbReference type="EMBL" id="PRLB01000008">
    <property type="protein sequence ID" value="RAW53809.1"/>
    <property type="molecule type" value="Genomic_DNA"/>
</dbReference>
<evidence type="ECO:0000313" key="2">
    <source>
        <dbReference type="EMBL" id="RAW53809.1"/>
    </source>
</evidence>
<comment type="caution">
    <text evidence="2">The sequence shown here is derived from an EMBL/GenBank/DDBJ whole genome shotgun (WGS) entry which is preliminary data.</text>
</comment>
<keyword evidence="1" id="KW-1133">Transmembrane helix</keyword>
<protein>
    <recommendedName>
        <fullName evidence="4">DUF975 family protein</fullName>
    </recommendedName>
</protein>
<dbReference type="RefSeq" id="WP_158401207.1">
    <property type="nucleotide sequence ID" value="NZ_PRLB01000008.1"/>
</dbReference>
<gene>
    <name evidence="2" type="ORF">C4N26_09320</name>
</gene>
<keyword evidence="1" id="KW-0472">Membrane</keyword>
<name>A0A329TX38_9FIRM</name>
<feature type="transmembrane region" description="Helical" evidence="1">
    <location>
        <begin position="216"/>
        <end position="236"/>
    </location>
</feature>
<keyword evidence="1" id="KW-0812">Transmembrane</keyword>
<feature type="transmembrane region" description="Helical" evidence="1">
    <location>
        <begin position="125"/>
        <end position="144"/>
    </location>
</feature>
<reference evidence="2 3" key="1">
    <citation type="submission" date="2018-02" db="EMBL/GenBank/DDBJ databases">
        <title>Complete genome sequencing of Faecalibacterium prausnitzii strains isolated from the human gut.</title>
        <authorList>
            <person name="Fitzgerald B.C."/>
            <person name="Shkoporov A.N."/>
            <person name="Ross P.R."/>
            <person name="Hill C."/>
        </authorList>
    </citation>
    <scope>NUCLEOTIDE SEQUENCE [LARGE SCALE GENOMIC DNA]</scope>
    <source>
        <strain evidence="2 3">APC942/32-1</strain>
    </source>
</reference>
<evidence type="ECO:0000313" key="3">
    <source>
        <dbReference type="Proteomes" id="UP000251144"/>
    </source>
</evidence>
<dbReference type="OrthoDB" id="9784844at2"/>
<evidence type="ECO:0000256" key="1">
    <source>
        <dbReference type="SAM" id="Phobius"/>
    </source>
</evidence>
<dbReference type="InterPro" id="IPR010380">
    <property type="entry name" value="DUF975"/>
</dbReference>
<dbReference type="PANTHER" id="PTHR40076:SF1">
    <property type="entry name" value="MEMBRANE PROTEIN"/>
    <property type="match status" value="1"/>
</dbReference>
<dbReference type="Pfam" id="PF06161">
    <property type="entry name" value="DUF975"/>
    <property type="match status" value="1"/>
</dbReference>
<accession>A0A329TX38</accession>
<sequence length="262" mass="28919">MKVSADYRMLALDALRGKWRTAVLTGIAASALGATIVSSPESVVSNSNQGKDIHFELFAQPNGGRLLAALLVGIGLWAIFTLIVCGAAQLGYARFNLNLVDGKDAAISDLFSQKDRLWDGFCMKFLQGLYIALWSLLLVIPGIVKTYSYAMTPYIMSEHPSLTANEAITESRRIMDGNKWRLFCLDLSFIGWELLCALPLYIGYFLILRYFSGSEAMAISLVLLLTIPLSIGFFFVRPYEEAAWATFYRDITAAPAEPDEAA</sequence>
<organism evidence="2 3">
    <name type="scientific">Faecalibacterium prausnitzii</name>
    <dbReference type="NCBI Taxonomy" id="853"/>
    <lineage>
        <taxon>Bacteria</taxon>
        <taxon>Bacillati</taxon>
        <taxon>Bacillota</taxon>
        <taxon>Clostridia</taxon>
        <taxon>Eubacteriales</taxon>
        <taxon>Oscillospiraceae</taxon>
        <taxon>Faecalibacterium</taxon>
    </lineage>
</organism>
<dbReference type="Proteomes" id="UP000251144">
    <property type="component" value="Unassembled WGS sequence"/>
</dbReference>
<evidence type="ECO:0008006" key="4">
    <source>
        <dbReference type="Google" id="ProtNLM"/>
    </source>
</evidence>
<feature type="transmembrane region" description="Helical" evidence="1">
    <location>
        <begin position="66"/>
        <end position="92"/>
    </location>
</feature>
<dbReference type="PANTHER" id="PTHR40076">
    <property type="entry name" value="MEMBRANE PROTEIN-RELATED"/>
    <property type="match status" value="1"/>
</dbReference>